<gene>
    <name evidence="1" type="ORF">SAMN05216463_1053</name>
</gene>
<organism evidence="1 2">
    <name type="scientific">Xylanibacter ruminicola</name>
    <name type="common">Prevotella ruminicola</name>
    <dbReference type="NCBI Taxonomy" id="839"/>
    <lineage>
        <taxon>Bacteria</taxon>
        <taxon>Pseudomonadati</taxon>
        <taxon>Bacteroidota</taxon>
        <taxon>Bacteroidia</taxon>
        <taxon>Bacteroidales</taxon>
        <taxon>Prevotellaceae</taxon>
        <taxon>Xylanibacter</taxon>
    </lineage>
</organism>
<proteinExistence type="predicted"/>
<sequence>MMRQIVLNLDDEAFEPFMGLLALCRQVQIVGESEVTDVLNNRDQCMKQAIETLRENKVFKHGYDFAWIMVAINQGVLDDYEGFRSPQAFLDYLYEIGIDNLPSRYSLSRAYSIIFHTYPDWTFKDVDGATETLRRKNVVRQFLTAYAAAKRGLCNKFCNK</sequence>
<evidence type="ECO:0000313" key="1">
    <source>
        <dbReference type="EMBL" id="SHK51870.1"/>
    </source>
</evidence>
<accession>A0A1M6T4N5</accession>
<dbReference type="Proteomes" id="UP000184130">
    <property type="component" value="Unassembled WGS sequence"/>
</dbReference>
<evidence type="ECO:0000313" key="2">
    <source>
        <dbReference type="Proteomes" id="UP000184130"/>
    </source>
</evidence>
<protein>
    <submittedName>
        <fullName evidence="1">Uncharacterized protein</fullName>
    </submittedName>
</protein>
<dbReference type="AlphaFoldDB" id="A0A1M6T4N5"/>
<dbReference type="EMBL" id="FRBD01000005">
    <property type="protein sequence ID" value="SHK51870.1"/>
    <property type="molecule type" value="Genomic_DNA"/>
</dbReference>
<reference evidence="1 2" key="1">
    <citation type="submission" date="2016-11" db="EMBL/GenBank/DDBJ databases">
        <authorList>
            <person name="Jaros S."/>
            <person name="Januszkiewicz K."/>
            <person name="Wedrychowicz H."/>
        </authorList>
    </citation>
    <scope>NUCLEOTIDE SEQUENCE [LARGE SCALE GENOMIC DNA]</scope>
    <source>
        <strain evidence="1 2">KHT3</strain>
    </source>
</reference>
<name>A0A1M6T4N5_XYLRU</name>